<dbReference type="SUPFAM" id="SSF50199">
    <property type="entry name" value="Staphylococcal nuclease"/>
    <property type="match status" value="1"/>
</dbReference>
<feature type="signal peptide" evidence="1">
    <location>
        <begin position="1"/>
        <end position="20"/>
    </location>
</feature>
<feature type="chain" id="PRO_5046910246" evidence="1">
    <location>
        <begin position="21"/>
        <end position="263"/>
    </location>
</feature>
<dbReference type="InterPro" id="IPR035437">
    <property type="entry name" value="SNase_OB-fold_sf"/>
</dbReference>
<gene>
    <name evidence="3" type="ORF">ACFO5Q_01215</name>
</gene>
<evidence type="ECO:0000256" key="1">
    <source>
        <dbReference type="SAM" id="SignalP"/>
    </source>
</evidence>
<evidence type="ECO:0000259" key="2">
    <source>
        <dbReference type="SMART" id="SM00318"/>
    </source>
</evidence>
<sequence>MMPSRAILILVAMLSGQAAGAVELDRTGLEDCGKVTGTGAIGGARFTTTDGQTVKLALVKGPELWKKGDPYKSWPHAEAARAALLALTDGQEITLYCEGAKTNREGELVAHALLADGRWLQHMLVEDGHVFVFPRPTRRRGLEVLYRAEDQARADGKGLWAYDNLKAVDALGPDVRTGWFQIVRGRVVGANEVGPTIYLNFGEDWRTDFTIEIPGSAKRHFDKAGLDPLALEGKDVEVRGWIDFKGGPRLLLQGPGQLRTIAP</sequence>
<proteinExistence type="predicted"/>
<comment type="caution">
    <text evidence="3">The sequence shown here is derived from an EMBL/GenBank/DDBJ whole genome shotgun (WGS) entry which is preliminary data.</text>
</comment>
<dbReference type="EMBL" id="JBHSCR010000001">
    <property type="protein sequence ID" value="MFC4346462.1"/>
    <property type="molecule type" value="Genomic_DNA"/>
</dbReference>
<dbReference type="InterPro" id="IPR016071">
    <property type="entry name" value="Staphylococal_nuclease_OB-fold"/>
</dbReference>
<dbReference type="Pfam" id="PF00565">
    <property type="entry name" value="SNase"/>
    <property type="match status" value="1"/>
</dbReference>
<dbReference type="Gene3D" id="2.40.50.90">
    <property type="match status" value="1"/>
</dbReference>
<dbReference type="SMART" id="SM00318">
    <property type="entry name" value="SNc"/>
    <property type="match status" value="1"/>
</dbReference>
<keyword evidence="1" id="KW-0732">Signal</keyword>
<evidence type="ECO:0000313" key="4">
    <source>
        <dbReference type="Proteomes" id="UP001595776"/>
    </source>
</evidence>
<name>A0ABV8U5J2_9PROT</name>
<feature type="domain" description="TNase-like" evidence="2">
    <location>
        <begin position="33"/>
        <end position="162"/>
    </location>
</feature>
<organism evidence="3 4">
    <name type="scientific">Kordiimonas lipolytica</name>
    <dbReference type="NCBI Taxonomy" id="1662421"/>
    <lineage>
        <taxon>Bacteria</taxon>
        <taxon>Pseudomonadati</taxon>
        <taxon>Pseudomonadota</taxon>
        <taxon>Alphaproteobacteria</taxon>
        <taxon>Kordiimonadales</taxon>
        <taxon>Kordiimonadaceae</taxon>
        <taxon>Kordiimonas</taxon>
    </lineage>
</organism>
<evidence type="ECO:0000313" key="3">
    <source>
        <dbReference type="EMBL" id="MFC4346462.1"/>
    </source>
</evidence>
<dbReference type="RefSeq" id="WP_068151033.1">
    <property type="nucleotide sequence ID" value="NZ_JBHSCR010000001.1"/>
</dbReference>
<protein>
    <submittedName>
        <fullName evidence="3">Thermonuclease family protein</fullName>
    </submittedName>
</protein>
<reference evidence="4" key="1">
    <citation type="journal article" date="2019" name="Int. J. Syst. Evol. Microbiol.">
        <title>The Global Catalogue of Microorganisms (GCM) 10K type strain sequencing project: providing services to taxonomists for standard genome sequencing and annotation.</title>
        <authorList>
            <consortium name="The Broad Institute Genomics Platform"/>
            <consortium name="The Broad Institute Genome Sequencing Center for Infectious Disease"/>
            <person name="Wu L."/>
            <person name="Ma J."/>
        </authorList>
    </citation>
    <scope>NUCLEOTIDE SEQUENCE [LARGE SCALE GENOMIC DNA]</scope>
    <source>
        <strain evidence="4">CGMCC 1.15304</strain>
    </source>
</reference>
<dbReference type="Proteomes" id="UP001595776">
    <property type="component" value="Unassembled WGS sequence"/>
</dbReference>
<keyword evidence="4" id="KW-1185">Reference proteome</keyword>
<accession>A0ABV8U5J2</accession>